<dbReference type="AlphaFoldDB" id="A0AAV1JW41"/>
<feature type="signal peptide" evidence="1">
    <location>
        <begin position="1"/>
        <end position="22"/>
    </location>
</feature>
<accession>A0AAV1JW41</accession>
<feature type="chain" id="PRO_5043538981" evidence="1">
    <location>
        <begin position="23"/>
        <end position="90"/>
    </location>
</feature>
<protein>
    <submittedName>
        <fullName evidence="2">Uncharacterized protein</fullName>
    </submittedName>
</protein>
<evidence type="ECO:0000313" key="3">
    <source>
        <dbReference type="Proteomes" id="UP001497472"/>
    </source>
</evidence>
<name>A0AAV1JW41_9NEOP</name>
<keyword evidence="3" id="KW-1185">Reference proteome</keyword>
<gene>
    <name evidence="2" type="ORF">LNINA_LOCUS11561</name>
</gene>
<evidence type="ECO:0000313" key="2">
    <source>
        <dbReference type="EMBL" id="CAK1552520.1"/>
    </source>
</evidence>
<dbReference type="Proteomes" id="UP001497472">
    <property type="component" value="Unassembled WGS sequence"/>
</dbReference>
<organism evidence="2 3">
    <name type="scientific">Leptosia nina</name>
    <dbReference type="NCBI Taxonomy" id="320188"/>
    <lineage>
        <taxon>Eukaryota</taxon>
        <taxon>Metazoa</taxon>
        <taxon>Ecdysozoa</taxon>
        <taxon>Arthropoda</taxon>
        <taxon>Hexapoda</taxon>
        <taxon>Insecta</taxon>
        <taxon>Pterygota</taxon>
        <taxon>Neoptera</taxon>
        <taxon>Endopterygota</taxon>
        <taxon>Lepidoptera</taxon>
        <taxon>Glossata</taxon>
        <taxon>Ditrysia</taxon>
        <taxon>Papilionoidea</taxon>
        <taxon>Pieridae</taxon>
        <taxon>Pierinae</taxon>
        <taxon>Leptosia</taxon>
    </lineage>
</organism>
<dbReference type="EMBL" id="CAVLEF010000146">
    <property type="protein sequence ID" value="CAK1552520.1"/>
    <property type="molecule type" value="Genomic_DNA"/>
</dbReference>
<reference evidence="2 3" key="1">
    <citation type="submission" date="2023-11" db="EMBL/GenBank/DDBJ databases">
        <authorList>
            <person name="Okamura Y."/>
        </authorList>
    </citation>
    <scope>NUCLEOTIDE SEQUENCE [LARGE SCALE GENOMIC DNA]</scope>
</reference>
<comment type="caution">
    <text evidence="2">The sequence shown here is derived from an EMBL/GenBank/DDBJ whole genome shotgun (WGS) entry which is preliminary data.</text>
</comment>
<sequence>MVSLKITVLAIVLIAGIFMTQAAPERQQDDKDKGDSPSKVLGNLNIIKNFTTFVQDMTKDPKQAITKLGDLVKAKSIFGKSKPDEKAKQE</sequence>
<keyword evidence="1" id="KW-0732">Signal</keyword>
<proteinExistence type="predicted"/>
<evidence type="ECO:0000256" key="1">
    <source>
        <dbReference type="SAM" id="SignalP"/>
    </source>
</evidence>